<gene>
    <name evidence="2" type="ORF">BJX67DRAFT_371841</name>
</gene>
<dbReference type="InterPro" id="IPR006680">
    <property type="entry name" value="Amidohydro-rel"/>
</dbReference>
<dbReference type="InterPro" id="IPR052358">
    <property type="entry name" value="Aro_Compnd_Degr_Hydrolases"/>
</dbReference>
<feature type="domain" description="Amidohydrolase-related" evidence="1">
    <location>
        <begin position="17"/>
        <end position="298"/>
    </location>
</feature>
<dbReference type="Proteomes" id="UP001610432">
    <property type="component" value="Unassembled WGS sequence"/>
</dbReference>
<dbReference type="Pfam" id="PF04909">
    <property type="entry name" value="Amidohydro_2"/>
    <property type="match status" value="1"/>
</dbReference>
<accession>A0ABR4LSJ1</accession>
<sequence length="316" mass="35759">MDSLSHLDTSLPPGAWDSHVHIADEEKFPYHPTHPYRPKKADLNDLLAFQRKQGIAHSCLVAFSVYHTDNSSLLDALRRLNGKGRAVVCIDPATVTNAELWELHRAGARGIRLNFRTSSKRVSKATFAELLFRAADTIRPFGWVLQLYVSLDQIALFASVVPRLGVPVVIDHIGHPEPSKGAPRLQEGYVEFMDLLKSGLVYTKLSGTYRFNDLPELDSYVQEILAVAPDRVVWASDWPHSGGVSKNPDGDRKKVQEYRDIDDQAWIALCKRWCQLVGGPRGDALVRKIWVDNPRRLWQYDEDGPRPTDLQIRHIL</sequence>
<reference evidence="2 3" key="1">
    <citation type="submission" date="2024-07" db="EMBL/GenBank/DDBJ databases">
        <title>Section-level genome sequencing and comparative genomics of Aspergillus sections Usti and Cavernicolus.</title>
        <authorList>
            <consortium name="Lawrence Berkeley National Laboratory"/>
            <person name="Nybo J.L."/>
            <person name="Vesth T.C."/>
            <person name="Theobald S."/>
            <person name="Frisvad J.C."/>
            <person name="Larsen T.O."/>
            <person name="Kjaerboelling I."/>
            <person name="Rothschild-Mancinelli K."/>
            <person name="Lyhne E.K."/>
            <person name="Kogle M.E."/>
            <person name="Barry K."/>
            <person name="Clum A."/>
            <person name="Na H."/>
            <person name="Ledsgaard L."/>
            <person name="Lin J."/>
            <person name="Lipzen A."/>
            <person name="Kuo A."/>
            <person name="Riley R."/>
            <person name="Mondo S."/>
            <person name="Labutti K."/>
            <person name="Haridas S."/>
            <person name="Pangalinan J."/>
            <person name="Salamov A.A."/>
            <person name="Simmons B.A."/>
            <person name="Magnuson J.K."/>
            <person name="Chen J."/>
            <person name="Drula E."/>
            <person name="Henrissat B."/>
            <person name="Wiebenga A."/>
            <person name="Lubbers R.J."/>
            <person name="Gomes A.C."/>
            <person name="Macurrencykelacurrency M.R."/>
            <person name="Stajich J."/>
            <person name="Grigoriev I.V."/>
            <person name="Mortensen U.H."/>
            <person name="De Vries R.P."/>
            <person name="Baker S.E."/>
            <person name="Andersen M.R."/>
        </authorList>
    </citation>
    <scope>NUCLEOTIDE SEQUENCE [LARGE SCALE GENOMIC DNA]</scope>
    <source>
        <strain evidence="2 3">CBS 449.75</strain>
    </source>
</reference>
<dbReference type="SUPFAM" id="SSF51556">
    <property type="entry name" value="Metallo-dependent hydrolases"/>
    <property type="match status" value="1"/>
</dbReference>
<dbReference type="RefSeq" id="XP_070886459.1">
    <property type="nucleotide sequence ID" value="XM_071031149.1"/>
</dbReference>
<dbReference type="PANTHER" id="PTHR35563:SF2">
    <property type="entry name" value="BARREL METAL-DEPENDENT HYDROLASE, PUTATIVE (AFU_ORTHOLOGUE AFUA_1G16240)-RELATED"/>
    <property type="match status" value="1"/>
</dbReference>
<dbReference type="PANTHER" id="PTHR35563">
    <property type="entry name" value="BARREL METAL-DEPENDENT HYDROLASE, PUTATIVE (AFU_ORTHOLOGUE AFUA_1G16240)-RELATED"/>
    <property type="match status" value="1"/>
</dbReference>
<comment type="caution">
    <text evidence="2">The sequence shown here is derived from an EMBL/GenBank/DDBJ whole genome shotgun (WGS) entry which is preliminary data.</text>
</comment>
<protein>
    <recommendedName>
        <fullName evidence="1">Amidohydrolase-related domain-containing protein</fullName>
    </recommendedName>
</protein>
<organism evidence="2 3">
    <name type="scientific">Aspergillus lucknowensis</name>
    <dbReference type="NCBI Taxonomy" id="176173"/>
    <lineage>
        <taxon>Eukaryota</taxon>
        <taxon>Fungi</taxon>
        <taxon>Dikarya</taxon>
        <taxon>Ascomycota</taxon>
        <taxon>Pezizomycotina</taxon>
        <taxon>Eurotiomycetes</taxon>
        <taxon>Eurotiomycetidae</taxon>
        <taxon>Eurotiales</taxon>
        <taxon>Aspergillaceae</taxon>
        <taxon>Aspergillus</taxon>
        <taxon>Aspergillus subgen. Nidulantes</taxon>
    </lineage>
</organism>
<evidence type="ECO:0000259" key="1">
    <source>
        <dbReference type="Pfam" id="PF04909"/>
    </source>
</evidence>
<keyword evidence="3" id="KW-1185">Reference proteome</keyword>
<dbReference type="Gene3D" id="3.20.20.140">
    <property type="entry name" value="Metal-dependent hydrolases"/>
    <property type="match status" value="1"/>
</dbReference>
<evidence type="ECO:0000313" key="3">
    <source>
        <dbReference type="Proteomes" id="UP001610432"/>
    </source>
</evidence>
<dbReference type="EMBL" id="JBFXLQ010000018">
    <property type="protein sequence ID" value="KAL2867480.1"/>
    <property type="molecule type" value="Genomic_DNA"/>
</dbReference>
<proteinExistence type="predicted"/>
<name>A0ABR4LSJ1_9EURO</name>
<evidence type="ECO:0000313" key="2">
    <source>
        <dbReference type="EMBL" id="KAL2867480.1"/>
    </source>
</evidence>
<dbReference type="InterPro" id="IPR032466">
    <property type="entry name" value="Metal_Hydrolase"/>
</dbReference>
<dbReference type="GeneID" id="98146221"/>